<reference evidence="2" key="1">
    <citation type="submission" date="2019-11" db="EMBL/GenBank/DDBJ databases">
        <title>The nuclear and mitochondrial genomes of Frieseomelitta varia - a highly eusocial stingless bee (Meliponini) with a permanently sterile worker caste.</title>
        <authorList>
            <person name="Freitas F.C.P."/>
            <person name="Lourenco A.P."/>
            <person name="Nunes F.M.F."/>
            <person name="Paschoal A.R."/>
            <person name="Abreu F.C.P."/>
            <person name="Barbin F.O."/>
            <person name="Bataglia L."/>
            <person name="Cardoso-Junior C.A.M."/>
            <person name="Cervoni M.S."/>
            <person name="Silva S.R."/>
            <person name="Dalarmi F."/>
            <person name="Del Lama M.A."/>
            <person name="Depintor T.S."/>
            <person name="Ferreira K.M."/>
            <person name="Goria P.S."/>
            <person name="Jaskot M.C."/>
            <person name="Lago D.C."/>
            <person name="Luna-Lucena D."/>
            <person name="Moda L.M."/>
            <person name="Nascimento L."/>
            <person name="Pedrino M."/>
            <person name="Rabico F.O."/>
            <person name="Sanches F.C."/>
            <person name="Santos D.E."/>
            <person name="Santos C.G."/>
            <person name="Vieira J."/>
            <person name="Lopes T.F."/>
            <person name="Barchuk A.R."/>
            <person name="Hartfelder K."/>
            <person name="Simoes Z.L.P."/>
            <person name="Bitondi M.M.G."/>
            <person name="Pinheiro D.G."/>
        </authorList>
    </citation>
    <scope>NUCLEOTIDE SEQUENCE</scope>
    <source>
        <strain evidence="2">USP_RPSP 00005682</strain>
        <tissue evidence="2">Whole individual</tissue>
    </source>
</reference>
<gene>
    <name evidence="2" type="ORF">E2986_12373</name>
</gene>
<dbReference type="GO" id="GO:0005739">
    <property type="term" value="C:mitochondrion"/>
    <property type="evidence" value="ECO:0007669"/>
    <property type="project" value="GOC"/>
</dbReference>
<dbReference type="GO" id="GO:0034551">
    <property type="term" value="P:mitochondrial respiratory chain complex III assembly"/>
    <property type="evidence" value="ECO:0007669"/>
    <property type="project" value="InterPro"/>
</dbReference>
<proteinExistence type="predicted"/>
<dbReference type="Pfam" id="PF14990">
    <property type="entry name" value="DUF4516"/>
    <property type="match status" value="1"/>
</dbReference>
<dbReference type="Proteomes" id="UP000655588">
    <property type="component" value="Unassembled WGS sequence"/>
</dbReference>
<comment type="caution">
    <text evidence="2">The sequence shown here is derived from an EMBL/GenBank/DDBJ whole genome shotgun (WGS) entry which is preliminary data.</text>
</comment>
<organism evidence="2 3">
    <name type="scientific">Frieseomelitta varia</name>
    <dbReference type="NCBI Taxonomy" id="561572"/>
    <lineage>
        <taxon>Eukaryota</taxon>
        <taxon>Metazoa</taxon>
        <taxon>Ecdysozoa</taxon>
        <taxon>Arthropoda</taxon>
        <taxon>Hexapoda</taxon>
        <taxon>Insecta</taxon>
        <taxon>Pterygota</taxon>
        <taxon>Neoptera</taxon>
        <taxon>Endopterygota</taxon>
        <taxon>Hymenoptera</taxon>
        <taxon>Apocrita</taxon>
        <taxon>Aculeata</taxon>
        <taxon>Apoidea</taxon>
        <taxon>Anthophila</taxon>
        <taxon>Apidae</taxon>
        <taxon>Frieseomelitta</taxon>
    </lineage>
</organism>
<accession>A0A833W5M0</accession>
<evidence type="ECO:0000313" key="2">
    <source>
        <dbReference type="EMBL" id="KAF3421738.1"/>
    </source>
</evidence>
<protein>
    <submittedName>
        <fullName evidence="2">Uncharacterized protein</fullName>
    </submittedName>
</protein>
<dbReference type="AlphaFoldDB" id="A0A833W5M0"/>
<feature type="chain" id="PRO_5032999540" evidence="1">
    <location>
        <begin position="24"/>
        <end position="114"/>
    </location>
</feature>
<evidence type="ECO:0000313" key="3">
    <source>
        <dbReference type="Proteomes" id="UP000655588"/>
    </source>
</evidence>
<keyword evidence="3" id="KW-1185">Reference proteome</keyword>
<name>A0A833W5M0_9HYME</name>
<keyword evidence="1" id="KW-0732">Signal</keyword>
<evidence type="ECO:0000256" key="1">
    <source>
        <dbReference type="SAM" id="SignalP"/>
    </source>
</evidence>
<dbReference type="InterPro" id="IPR027858">
    <property type="entry name" value="BRAWNIN"/>
</dbReference>
<sequence length="114" mass="12940">MYGMSWFRYISLWTLSFISTACGSQAVHLIYRPLDDLDDLIEEAFQNRLLELQNQNNNSKFFSDSSFNVGQGDKSLQPLNFDKDDKMQLRRISSVLKVQDGDSHIAEAAACGVL</sequence>
<feature type="signal peptide" evidence="1">
    <location>
        <begin position="1"/>
        <end position="23"/>
    </location>
</feature>
<dbReference type="EMBL" id="WNWW01000822">
    <property type="protein sequence ID" value="KAF3421738.1"/>
    <property type="molecule type" value="Genomic_DNA"/>
</dbReference>